<dbReference type="RefSeq" id="XP_029215098.1">
    <property type="nucleotide sequence ID" value="XM_029361878.1"/>
</dbReference>
<gene>
    <name evidence="2" type="ORF">BESB_032860</name>
</gene>
<feature type="compositionally biased region" description="Basic and acidic residues" evidence="1">
    <location>
        <begin position="46"/>
        <end position="61"/>
    </location>
</feature>
<dbReference type="EMBL" id="NWUJ01000017">
    <property type="protein sequence ID" value="PFH31089.1"/>
    <property type="molecule type" value="Genomic_DNA"/>
</dbReference>
<dbReference type="Proteomes" id="UP000224006">
    <property type="component" value="Unassembled WGS sequence"/>
</dbReference>
<evidence type="ECO:0000313" key="3">
    <source>
        <dbReference type="Proteomes" id="UP000224006"/>
    </source>
</evidence>
<dbReference type="GeneID" id="40308268"/>
<organism evidence="2 3">
    <name type="scientific">Besnoitia besnoiti</name>
    <name type="common">Apicomplexan protozoan</name>
    <dbReference type="NCBI Taxonomy" id="94643"/>
    <lineage>
        <taxon>Eukaryota</taxon>
        <taxon>Sar</taxon>
        <taxon>Alveolata</taxon>
        <taxon>Apicomplexa</taxon>
        <taxon>Conoidasida</taxon>
        <taxon>Coccidia</taxon>
        <taxon>Eucoccidiorida</taxon>
        <taxon>Eimeriorina</taxon>
        <taxon>Sarcocystidae</taxon>
        <taxon>Besnoitia</taxon>
    </lineage>
</organism>
<protein>
    <submittedName>
        <fullName evidence="2">Uncharacterized protein</fullName>
    </submittedName>
</protein>
<feature type="region of interest" description="Disordered" evidence="1">
    <location>
        <begin position="33"/>
        <end position="90"/>
    </location>
</feature>
<sequence>MMEQPAFPALEPTQVAVNIHYVSIFRSSIFSSSSSLVTSPQSDESGTEHGRGDARGTSPHEDECENELQAEGKGRRRTVNAQSSGSSSDPGLSCVFIGDARAWGAGISGISRGDYLLVLPSRDQVCLSRDGRSLDLRGCSSASSARDSPAVVVSRFPSCLPLPLSLLAEGEQGSAAAARASFPDLLLRLAFTFPRLLEALSCTCQFLRPEEGETVAICCASLHQASALAECILPLGATVHVLLRDPPDEGDSGVVSCDSGAAISDSLSPLFFKHPAVAAHRHNLHVHRVGASSVPDVLLGATADLGVDALLLLPGCEGTATTRAPCDRAREEEPDAPSAAVHRSLLSTGLACISIQGRVLAGCDVRAADEFEVDCMRRKAATLTFLASPLSLGTSAHLGKTLHLAVHAIRGVAEGRLWSPSPSVLATHGCLYSLNDFDGARRKARDRTAPGDCIVCTRSPV</sequence>
<evidence type="ECO:0000313" key="2">
    <source>
        <dbReference type="EMBL" id="PFH31089.1"/>
    </source>
</evidence>
<comment type="caution">
    <text evidence="2">The sequence shown here is derived from an EMBL/GenBank/DDBJ whole genome shotgun (WGS) entry which is preliminary data.</text>
</comment>
<dbReference type="KEGG" id="bbes:BESB_032860"/>
<dbReference type="OrthoDB" id="330498at2759"/>
<name>A0A2A9LZB1_BESBE</name>
<accession>A0A2A9LZB1</accession>
<keyword evidence="3" id="KW-1185">Reference proteome</keyword>
<evidence type="ECO:0000256" key="1">
    <source>
        <dbReference type="SAM" id="MobiDB-lite"/>
    </source>
</evidence>
<dbReference type="AlphaFoldDB" id="A0A2A9LZB1"/>
<proteinExistence type="predicted"/>
<dbReference type="VEuPathDB" id="ToxoDB:BESB_032860"/>
<reference evidence="2 3" key="1">
    <citation type="submission" date="2017-09" db="EMBL/GenBank/DDBJ databases">
        <title>Genome sequencing of Besnoitia besnoiti strain Bb-Ger1.</title>
        <authorList>
            <person name="Schares G."/>
            <person name="Venepally P."/>
            <person name="Lorenzi H.A."/>
        </authorList>
    </citation>
    <scope>NUCLEOTIDE SEQUENCE [LARGE SCALE GENOMIC DNA]</scope>
    <source>
        <strain evidence="2 3">Bb-Ger1</strain>
    </source>
</reference>